<accession>C4JFV7</accession>
<dbReference type="PANTHER" id="PTHR11474">
    <property type="entry name" value="TYROSINASE FAMILY MEMBER"/>
    <property type="match status" value="1"/>
</dbReference>
<dbReference type="InterPro" id="IPR050316">
    <property type="entry name" value="Tyrosinase/Hemocyanin"/>
</dbReference>
<dbReference type="PRINTS" id="PR00092">
    <property type="entry name" value="TYROSINASE"/>
</dbReference>
<dbReference type="PANTHER" id="PTHR11474:SF125">
    <property type="entry name" value="N-ACETYL-6-HYDROXYTRYPTOPHAN OXIDASE IVOB-RELATED"/>
    <property type="match status" value="1"/>
</dbReference>
<feature type="chain" id="PRO_5002939396" description="Tyrosinase copper-binding domain-containing protein" evidence="4">
    <location>
        <begin position="20"/>
        <end position="383"/>
    </location>
</feature>
<name>C4JFV7_UNCRE</name>
<gene>
    <name evidence="7" type="ORF">UREG_01037</name>
</gene>
<evidence type="ECO:0000259" key="5">
    <source>
        <dbReference type="PROSITE" id="PS00497"/>
    </source>
</evidence>
<evidence type="ECO:0000256" key="1">
    <source>
        <dbReference type="ARBA" id="ARBA00022723"/>
    </source>
</evidence>
<evidence type="ECO:0000256" key="2">
    <source>
        <dbReference type="ARBA" id="ARBA00023002"/>
    </source>
</evidence>
<dbReference type="VEuPathDB" id="FungiDB:UREG_01037"/>
<dbReference type="SUPFAM" id="SSF48056">
    <property type="entry name" value="Di-copper centre-containing domain"/>
    <property type="match status" value="1"/>
</dbReference>
<dbReference type="Gene3D" id="1.10.1280.10">
    <property type="entry name" value="Di-copper center containing domain from catechol oxidase"/>
    <property type="match status" value="1"/>
</dbReference>
<dbReference type="eggNOG" id="ENOG502RM4B">
    <property type="taxonomic scope" value="Eukaryota"/>
</dbReference>
<keyword evidence="8" id="KW-1185">Reference proteome</keyword>
<feature type="domain" description="Tyrosinase copper-binding" evidence="6">
    <location>
        <begin position="306"/>
        <end position="317"/>
    </location>
</feature>
<dbReference type="GO" id="GO:0016491">
    <property type="term" value="F:oxidoreductase activity"/>
    <property type="evidence" value="ECO:0007669"/>
    <property type="project" value="UniProtKB-KW"/>
</dbReference>
<keyword evidence="3" id="KW-0186">Copper</keyword>
<feature type="signal peptide" evidence="4">
    <location>
        <begin position="1"/>
        <end position="19"/>
    </location>
</feature>
<reference evidence="8" key="1">
    <citation type="journal article" date="2009" name="Genome Res.">
        <title>Comparative genomic analyses of the human fungal pathogens Coccidioides and their relatives.</title>
        <authorList>
            <person name="Sharpton T.J."/>
            <person name="Stajich J.E."/>
            <person name="Rounsley S.D."/>
            <person name="Gardner M.J."/>
            <person name="Wortman J.R."/>
            <person name="Jordar V.S."/>
            <person name="Maiti R."/>
            <person name="Kodira C.D."/>
            <person name="Neafsey D.E."/>
            <person name="Zeng Q."/>
            <person name="Hung C.-Y."/>
            <person name="McMahan C."/>
            <person name="Muszewska A."/>
            <person name="Grynberg M."/>
            <person name="Mandel M.A."/>
            <person name="Kellner E.M."/>
            <person name="Barker B.M."/>
            <person name="Galgiani J.N."/>
            <person name="Orbach M.J."/>
            <person name="Kirkland T.N."/>
            <person name="Cole G.T."/>
            <person name="Henn M.R."/>
            <person name="Birren B.W."/>
            <person name="Taylor J.W."/>
        </authorList>
    </citation>
    <scope>NUCLEOTIDE SEQUENCE [LARGE SCALE GENOMIC DNA]</scope>
    <source>
        <strain evidence="8">UAMH 1704</strain>
    </source>
</reference>
<dbReference type="RefSeq" id="XP_002541521.1">
    <property type="nucleotide sequence ID" value="XM_002541475.1"/>
</dbReference>
<evidence type="ECO:0000259" key="6">
    <source>
        <dbReference type="PROSITE" id="PS00498"/>
    </source>
</evidence>
<dbReference type="InterPro" id="IPR002227">
    <property type="entry name" value="Tyrosinase_Cu-bd"/>
</dbReference>
<dbReference type="PROSITE" id="PS00498">
    <property type="entry name" value="TYROSINASE_2"/>
    <property type="match status" value="1"/>
</dbReference>
<dbReference type="GeneID" id="8438241"/>
<sequence length="383" mass="42783">MKVVSLSVLLLCTVSNVLGAVTPHRDPERAASREIKKLQREYQEYILDTVKTRKTGCTPRNMVFRQEWYPSVGSLSKRSRLDYIRAVKCLQKKAPLSSKQDVPGARSRYDDFSAVHIEQTPYVHFSGLFFHFHRYLVWRYEKALREECGYRGAQPYWDWTLSWKDPRKSTVFDGSRYSMGSNGETIPHGPTTISAFGITLDIPPGTGGGCVYSGPFQDYSVNLGPVAFEPKGPNNGLGYNPRCLMRDLSLKYSNQTRPTNVLATLTSGCEDLGCFDTVLEAIDGIHAGGHFSMGGLGIDAYSSTGDPAFWLHHAQVDRVWTIWQNLDPKARTHQVFGTGTAFNVPPSDNITLDTMMEYGAVAPKQRVGDMGSTIDGPFCYMYI</sequence>
<evidence type="ECO:0000256" key="3">
    <source>
        <dbReference type="ARBA" id="ARBA00023008"/>
    </source>
</evidence>
<dbReference type="InParanoid" id="C4JFV7"/>
<dbReference type="OMA" id="CLTRDIN"/>
<dbReference type="GO" id="GO:0046872">
    <property type="term" value="F:metal ion binding"/>
    <property type="evidence" value="ECO:0007669"/>
    <property type="project" value="UniProtKB-KW"/>
</dbReference>
<dbReference type="OrthoDB" id="6132182at2759"/>
<dbReference type="Pfam" id="PF00264">
    <property type="entry name" value="Tyrosinase"/>
    <property type="match status" value="1"/>
</dbReference>
<dbReference type="STRING" id="336963.C4JFV7"/>
<dbReference type="HOGENOM" id="CLU_035914_0_0_1"/>
<dbReference type="EMBL" id="CH476615">
    <property type="protein sequence ID" value="EEP76188.1"/>
    <property type="molecule type" value="Genomic_DNA"/>
</dbReference>
<feature type="domain" description="Tyrosinase copper-binding" evidence="5">
    <location>
        <begin position="124"/>
        <end position="141"/>
    </location>
</feature>
<keyword evidence="1" id="KW-0479">Metal-binding</keyword>
<dbReference type="PROSITE" id="PS00497">
    <property type="entry name" value="TYROSINASE_1"/>
    <property type="match status" value="1"/>
</dbReference>
<organism evidence="7 8">
    <name type="scientific">Uncinocarpus reesii (strain UAMH 1704)</name>
    <dbReference type="NCBI Taxonomy" id="336963"/>
    <lineage>
        <taxon>Eukaryota</taxon>
        <taxon>Fungi</taxon>
        <taxon>Dikarya</taxon>
        <taxon>Ascomycota</taxon>
        <taxon>Pezizomycotina</taxon>
        <taxon>Eurotiomycetes</taxon>
        <taxon>Eurotiomycetidae</taxon>
        <taxon>Onygenales</taxon>
        <taxon>Onygenaceae</taxon>
        <taxon>Uncinocarpus</taxon>
    </lineage>
</organism>
<dbReference type="Proteomes" id="UP000002058">
    <property type="component" value="Unassembled WGS sequence"/>
</dbReference>
<dbReference type="InterPro" id="IPR008922">
    <property type="entry name" value="Di-copper_centre_dom_sf"/>
</dbReference>
<protein>
    <recommendedName>
        <fullName evidence="5 6">Tyrosinase copper-binding domain-containing protein</fullName>
    </recommendedName>
</protein>
<dbReference type="KEGG" id="ure:UREG_01037"/>
<keyword evidence="4" id="KW-0732">Signal</keyword>
<proteinExistence type="predicted"/>
<evidence type="ECO:0000256" key="4">
    <source>
        <dbReference type="SAM" id="SignalP"/>
    </source>
</evidence>
<keyword evidence="2" id="KW-0560">Oxidoreductase</keyword>
<evidence type="ECO:0000313" key="8">
    <source>
        <dbReference type="Proteomes" id="UP000002058"/>
    </source>
</evidence>
<evidence type="ECO:0000313" key="7">
    <source>
        <dbReference type="EMBL" id="EEP76188.1"/>
    </source>
</evidence>
<dbReference type="AlphaFoldDB" id="C4JFV7"/>